<keyword evidence="9 12" id="KW-0406">Ion transport</keyword>
<evidence type="ECO:0000256" key="7">
    <source>
        <dbReference type="ARBA" id="ARBA00022989"/>
    </source>
</evidence>
<dbReference type="InterPro" id="IPR004670">
    <property type="entry name" value="NhaA"/>
</dbReference>
<evidence type="ECO:0000256" key="9">
    <source>
        <dbReference type="ARBA" id="ARBA00023065"/>
    </source>
</evidence>
<dbReference type="SUPFAM" id="SSF52833">
    <property type="entry name" value="Thioredoxin-like"/>
    <property type="match status" value="1"/>
</dbReference>
<evidence type="ECO:0000256" key="13">
    <source>
        <dbReference type="SAM" id="MobiDB-lite"/>
    </source>
</evidence>
<keyword evidence="11 12" id="KW-0739">Sodium transport</keyword>
<comment type="similarity">
    <text evidence="2">In the N-terminal section; belongs to the NhaA Na(+)/H(+) (TC 2.A.33) antiporter family.</text>
</comment>
<keyword evidence="7 12" id="KW-1133">Transmembrane helix</keyword>
<feature type="transmembrane region" description="Helical" evidence="12">
    <location>
        <begin position="437"/>
        <end position="456"/>
    </location>
</feature>
<evidence type="ECO:0000313" key="15">
    <source>
        <dbReference type="EMBL" id="GAA3693608.1"/>
    </source>
</evidence>
<feature type="transmembrane region" description="Helical" evidence="12">
    <location>
        <begin position="223"/>
        <end position="242"/>
    </location>
</feature>
<comment type="caution">
    <text evidence="15">The sequence shown here is derived from an EMBL/GenBank/DDBJ whole genome shotgun (WGS) entry which is preliminary data.</text>
</comment>
<reference evidence="16" key="1">
    <citation type="journal article" date="2019" name="Int. J. Syst. Evol. Microbiol.">
        <title>The Global Catalogue of Microorganisms (GCM) 10K type strain sequencing project: providing services to taxonomists for standard genome sequencing and annotation.</title>
        <authorList>
            <consortium name="The Broad Institute Genomics Platform"/>
            <consortium name="The Broad Institute Genome Sequencing Center for Infectious Disease"/>
            <person name="Wu L."/>
            <person name="Ma J."/>
        </authorList>
    </citation>
    <scope>NUCLEOTIDE SEQUENCE [LARGE SCALE GENOMIC DNA]</scope>
    <source>
        <strain evidence="16">JCM 16548</strain>
    </source>
</reference>
<comment type="subcellular location">
    <subcellularLocation>
        <location evidence="1">Cell inner membrane</location>
        <topology evidence="1">Multi-pass membrane protein</topology>
    </subcellularLocation>
    <subcellularLocation>
        <location evidence="12">Cell membrane</location>
        <topology evidence="12">Multi-pass membrane protein</topology>
    </subcellularLocation>
</comment>
<keyword evidence="5 12" id="KW-1003">Cell membrane</keyword>
<feature type="region of interest" description="Disordered" evidence="13">
    <location>
        <begin position="1"/>
        <end position="20"/>
    </location>
</feature>
<dbReference type="PANTHER" id="PTHR30341">
    <property type="entry name" value="SODIUM ION/PROTON ANTIPORTER NHAA-RELATED"/>
    <property type="match status" value="1"/>
</dbReference>
<dbReference type="EMBL" id="BAAAYX010000002">
    <property type="protein sequence ID" value="GAA3693608.1"/>
    <property type="molecule type" value="Genomic_DNA"/>
</dbReference>
<organism evidence="15 16">
    <name type="scientific">Microlunatus aurantiacus</name>
    <dbReference type="NCBI Taxonomy" id="446786"/>
    <lineage>
        <taxon>Bacteria</taxon>
        <taxon>Bacillati</taxon>
        <taxon>Actinomycetota</taxon>
        <taxon>Actinomycetes</taxon>
        <taxon>Propionibacteriales</taxon>
        <taxon>Propionibacteriaceae</taxon>
        <taxon>Microlunatus</taxon>
    </lineage>
</organism>
<evidence type="ECO:0000256" key="2">
    <source>
        <dbReference type="ARBA" id="ARBA00007006"/>
    </source>
</evidence>
<evidence type="ECO:0000256" key="10">
    <source>
        <dbReference type="ARBA" id="ARBA00023136"/>
    </source>
</evidence>
<keyword evidence="3 12" id="KW-0813">Transport</keyword>
<evidence type="ECO:0000256" key="12">
    <source>
        <dbReference type="HAMAP-Rule" id="MF_01844"/>
    </source>
</evidence>
<dbReference type="NCBIfam" id="TIGR00773">
    <property type="entry name" value="NhaA"/>
    <property type="match status" value="1"/>
</dbReference>
<evidence type="ECO:0000256" key="11">
    <source>
        <dbReference type="ARBA" id="ARBA00023201"/>
    </source>
</evidence>
<feature type="transmembrane region" description="Helical" evidence="12">
    <location>
        <begin position="363"/>
        <end position="387"/>
    </location>
</feature>
<protein>
    <recommendedName>
        <fullName evidence="12">Na(+)/H(+) antiporter NhaA</fullName>
    </recommendedName>
    <alternativeName>
        <fullName evidence="12">Sodium/proton antiporter NhaA</fullName>
    </alternativeName>
</protein>
<keyword evidence="8 12" id="KW-0915">Sodium</keyword>
<dbReference type="Proteomes" id="UP001500051">
    <property type="component" value="Unassembled WGS sequence"/>
</dbReference>
<dbReference type="RefSeq" id="WP_344810842.1">
    <property type="nucleotide sequence ID" value="NZ_BAAAYX010000002.1"/>
</dbReference>
<evidence type="ECO:0000256" key="8">
    <source>
        <dbReference type="ARBA" id="ARBA00023053"/>
    </source>
</evidence>
<feature type="transmembrane region" description="Helical" evidence="12">
    <location>
        <begin position="249"/>
        <end position="282"/>
    </location>
</feature>
<dbReference type="InterPro" id="IPR036249">
    <property type="entry name" value="Thioredoxin-like_sf"/>
</dbReference>
<dbReference type="InterPro" id="IPR012336">
    <property type="entry name" value="Thioredoxin-like_fold"/>
</dbReference>
<dbReference type="HAMAP" id="MF_01844">
    <property type="entry name" value="NhaA"/>
    <property type="match status" value="1"/>
</dbReference>
<feature type="transmembrane region" description="Helical" evidence="12">
    <location>
        <begin position="407"/>
        <end position="425"/>
    </location>
</feature>
<comment type="function">
    <text evidence="12">Na(+)/H(+) antiporter that extrudes sodium in exchange for external protons.</text>
</comment>
<feature type="transmembrane region" description="Helical" evidence="12">
    <location>
        <begin position="332"/>
        <end position="351"/>
    </location>
</feature>
<evidence type="ECO:0000256" key="5">
    <source>
        <dbReference type="ARBA" id="ARBA00022475"/>
    </source>
</evidence>
<keyword evidence="10 12" id="KW-0472">Membrane</keyword>
<feature type="transmembrane region" description="Helical" evidence="12">
    <location>
        <begin position="44"/>
        <end position="73"/>
    </location>
</feature>
<dbReference type="Pfam" id="PF06965">
    <property type="entry name" value="Na_H_antiport_1"/>
    <property type="match status" value="1"/>
</dbReference>
<evidence type="ECO:0000256" key="3">
    <source>
        <dbReference type="ARBA" id="ARBA00022448"/>
    </source>
</evidence>
<accession>A0ABP7CS09</accession>
<keyword evidence="4 12" id="KW-0050">Antiport</keyword>
<evidence type="ECO:0000256" key="4">
    <source>
        <dbReference type="ARBA" id="ARBA00022449"/>
    </source>
</evidence>
<comment type="similarity">
    <text evidence="12">Belongs to the NhaA Na(+)/H(+) (TC 2.A.33) antiporter family.</text>
</comment>
<dbReference type="InterPro" id="IPR023171">
    <property type="entry name" value="Na/H_antiporter_dom_sf"/>
</dbReference>
<dbReference type="InterPro" id="IPR013766">
    <property type="entry name" value="Thioredoxin_domain"/>
</dbReference>
<feature type="transmembrane region" description="Helical" evidence="12">
    <location>
        <begin position="105"/>
        <end position="122"/>
    </location>
</feature>
<evidence type="ECO:0000313" key="16">
    <source>
        <dbReference type="Proteomes" id="UP001500051"/>
    </source>
</evidence>
<gene>
    <name evidence="12" type="primary">nhaA</name>
    <name evidence="15" type="ORF">GCM10022204_06620</name>
</gene>
<evidence type="ECO:0000259" key="14">
    <source>
        <dbReference type="PROSITE" id="PS51352"/>
    </source>
</evidence>
<name>A0ABP7CS09_9ACTN</name>
<evidence type="ECO:0000256" key="1">
    <source>
        <dbReference type="ARBA" id="ARBA00004429"/>
    </source>
</evidence>
<dbReference type="PANTHER" id="PTHR30341:SF0">
    <property type="entry name" value="NA(+)_H(+) ANTIPORTER NHAA"/>
    <property type="match status" value="1"/>
</dbReference>
<evidence type="ECO:0000256" key="6">
    <source>
        <dbReference type="ARBA" id="ARBA00022692"/>
    </source>
</evidence>
<comment type="catalytic activity">
    <reaction evidence="12">
        <text>Na(+)(in) + 2 H(+)(out) = Na(+)(out) + 2 H(+)(in)</text>
        <dbReference type="Rhea" id="RHEA:29251"/>
        <dbReference type="ChEBI" id="CHEBI:15378"/>
        <dbReference type="ChEBI" id="CHEBI:29101"/>
    </reaction>
</comment>
<proteinExistence type="inferred from homology"/>
<dbReference type="Gene3D" id="3.40.30.10">
    <property type="entry name" value="Glutaredoxin"/>
    <property type="match status" value="1"/>
</dbReference>
<sequence length="645" mass="68592">MAETDQRADPSSGDPVTPVVGMSVDTVGMLPRMQQRSQGLTQRVAATLAGIADSAVASAAVLVAATLLAILWVNSPIGASYDTFWHIEAGVLLGPYELLLDLKHWVNDGLMALFFFAVGLEVKRELTIGELTDRRRAAVPIVAAIAGLAAPALIFWVFNAGTQAAHAWGVVVSTDTAFVLALLALVGPKPGTRLRLFLVTLAVADDIGALTIIALFYTASLSWGWLGLGLVGLALIGLLRWLRVRRDGVYLAVGVLTWVAVYESGIHATLAGVAIALILPVYPPKREAVERAEAVTRAFRQSPSAESERLARRQLSGSVAMNERLQVLLRPLIALVVLPLFALANAGVSLSGDALAAAATSRLTWGVIAGLVVGKLLGVLLGAALAARTPWAELPPGLTHKQLGGGAALAGIGFTISLFIVDLALDDPALQDQARVGVFAASLIAAGLGAGIFFLGRADAALSGPPVELLRPVDPERDHIRGPVDAPLTLVEYGDFECPFCSKATGSIAELRRRLGDDLRYVFRHLPLEHVHPHARAAALASEAAAAQDRFWEMAGELFGHQDALEPDDLRAYAVTLGLDVERFEEDLRTRRYENRVDDDAIDAEASEVHGTPTFYVNGRRHQGAYDAVTLAAALQDSRPARQDS</sequence>
<feature type="transmembrane region" description="Helical" evidence="12">
    <location>
        <begin position="164"/>
        <end position="184"/>
    </location>
</feature>
<dbReference type="Pfam" id="PF13462">
    <property type="entry name" value="Thioredoxin_4"/>
    <property type="match status" value="1"/>
</dbReference>
<dbReference type="Gene3D" id="1.20.1530.10">
    <property type="entry name" value="Na+/H+ antiporter like domain"/>
    <property type="match status" value="1"/>
</dbReference>
<keyword evidence="6 12" id="KW-0812">Transmembrane</keyword>
<keyword evidence="16" id="KW-1185">Reference proteome</keyword>
<feature type="domain" description="Thioredoxin" evidence="14">
    <location>
        <begin position="458"/>
        <end position="640"/>
    </location>
</feature>
<dbReference type="PROSITE" id="PS51352">
    <property type="entry name" value="THIOREDOXIN_2"/>
    <property type="match status" value="1"/>
</dbReference>
<feature type="transmembrane region" description="Helical" evidence="12">
    <location>
        <begin position="196"/>
        <end position="217"/>
    </location>
</feature>
<feature type="transmembrane region" description="Helical" evidence="12">
    <location>
        <begin position="137"/>
        <end position="158"/>
    </location>
</feature>